<dbReference type="SUPFAM" id="SSF53756">
    <property type="entry name" value="UDP-Glycosyltransferase/glycogen phosphorylase"/>
    <property type="match status" value="1"/>
</dbReference>
<reference evidence="1 2" key="1">
    <citation type="journal article" date="2016" name="Nat. Commun.">
        <title>Thousands of microbial genomes shed light on interconnected biogeochemical processes in an aquifer system.</title>
        <authorList>
            <person name="Anantharaman K."/>
            <person name="Brown C.T."/>
            <person name="Hug L.A."/>
            <person name="Sharon I."/>
            <person name="Castelle C.J."/>
            <person name="Probst A.J."/>
            <person name="Thomas B.C."/>
            <person name="Singh A."/>
            <person name="Wilkins M.J."/>
            <person name="Karaoz U."/>
            <person name="Brodie E.L."/>
            <person name="Williams K.H."/>
            <person name="Hubbard S.S."/>
            <person name="Banfield J.F."/>
        </authorList>
    </citation>
    <scope>NUCLEOTIDE SEQUENCE [LARGE SCALE GENOMIC DNA]</scope>
</reference>
<dbReference type="PANTHER" id="PTHR30372:SF6">
    <property type="entry name" value="LIPID-A-DISACCHARIDE SYNTHASE"/>
    <property type="match status" value="1"/>
</dbReference>
<accession>A0A1F4Q536</accession>
<protein>
    <submittedName>
        <fullName evidence="1">Uncharacterized protein</fullName>
    </submittedName>
</protein>
<proteinExistence type="predicted"/>
<evidence type="ECO:0000313" key="2">
    <source>
        <dbReference type="Proteomes" id="UP000178724"/>
    </source>
</evidence>
<organism evidence="1 2">
    <name type="scientific">candidate division WOR-1 bacterium RIFCSPHIGHO2_01_FULL_53_15</name>
    <dbReference type="NCBI Taxonomy" id="1802564"/>
    <lineage>
        <taxon>Bacteria</taxon>
        <taxon>Bacillati</taxon>
        <taxon>Saganbacteria</taxon>
    </lineage>
</organism>
<dbReference type="GO" id="GO:0016020">
    <property type="term" value="C:membrane"/>
    <property type="evidence" value="ECO:0007669"/>
    <property type="project" value="GOC"/>
</dbReference>
<dbReference type="EMBL" id="METM01000002">
    <property type="protein sequence ID" value="OGB90956.1"/>
    <property type="molecule type" value="Genomic_DNA"/>
</dbReference>
<sequence length="364" mass="40711">MTPQDIVLVANSPGELSALVKPVAEEFSKHKDKRIILVLTPCQYTSGKEEEFTKNIKGIELVVTAAQYKSWAFLNRKPNVQFSRKGAVLFLGGDLAHAMLMARKLKYPAYAYIDERIAWKKFYRKFFVPDQLTYDKFAGNTPVEKLKIVGNLMVDSVSELKKWSPAENVVTFMPGSRRWEIDYMTPLYKEIMTLIRKEVPSCQFQVASSPFVKAVPIEGAATIDFKDIDNSALIVTIPGTNTAKIAARGIPMVVVFPLNHPEVIPMEGLGDLIGKLPVVGRIFKQWVAETVNRQTKYFTLPNQKADKEIAPEIRGIIDPLGVAMKVVELLKQQDRRREMSAELIAAMGEPGAAKKIVEEIDAGI</sequence>
<dbReference type="Proteomes" id="UP000178724">
    <property type="component" value="Unassembled WGS sequence"/>
</dbReference>
<dbReference type="PANTHER" id="PTHR30372">
    <property type="entry name" value="LIPID-A-DISACCHARIDE SYNTHASE"/>
    <property type="match status" value="1"/>
</dbReference>
<dbReference type="GO" id="GO:0005543">
    <property type="term" value="F:phospholipid binding"/>
    <property type="evidence" value="ECO:0007669"/>
    <property type="project" value="TreeGrafter"/>
</dbReference>
<comment type="caution">
    <text evidence="1">The sequence shown here is derived from an EMBL/GenBank/DDBJ whole genome shotgun (WGS) entry which is preliminary data.</text>
</comment>
<evidence type="ECO:0000313" key="1">
    <source>
        <dbReference type="EMBL" id="OGB90956.1"/>
    </source>
</evidence>
<dbReference type="InterPro" id="IPR003835">
    <property type="entry name" value="Glyco_trans_19"/>
</dbReference>
<gene>
    <name evidence="1" type="ORF">A2625_06655</name>
</gene>
<name>A0A1F4Q536_UNCSA</name>
<dbReference type="GO" id="GO:0009245">
    <property type="term" value="P:lipid A biosynthetic process"/>
    <property type="evidence" value="ECO:0007669"/>
    <property type="project" value="InterPro"/>
</dbReference>
<dbReference type="AlphaFoldDB" id="A0A1F4Q536"/>
<dbReference type="GO" id="GO:0008915">
    <property type="term" value="F:lipid-A-disaccharide synthase activity"/>
    <property type="evidence" value="ECO:0007669"/>
    <property type="project" value="InterPro"/>
</dbReference>